<dbReference type="AlphaFoldDB" id="A0A251MTA9"/>
<protein>
    <submittedName>
        <fullName evidence="2">Uncharacterized protein</fullName>
    </submittedName>
</protein>
<dbReference type="Proteomes" id="UP000006882">
    <property type="component" value="Chromosome G8"/>
</dbReference>
<evidence type="ECO:0000313" key="2">
    <source>
        <dbReference type="EMBL" id="ONH90348.1"/>
    </source>
</evidence>
<proteinExistence type="predicted"/>
<keyword evidence="3" id="KW-1185">Reference proteome</keyword>
<dbReference type="EMBL" id="CM007658">
    <property type="protein sequence ID" value="ONH90348.1"/>
    <property type="molecule type" value="Genomic_DNA"/>
</dbReference>
<evidence type="ECO:0000313" key="3">
    <source>
        <dbReference type="Proteomes" id="UP000006882"/>
    </source>
</evidence>
<accession>A0A251MTA9</accession>
<name>A0A251MTA9_PRUPE</name>
<gene>
    <name evidence="2" type="ORF">PRUPE_8G048400</name>
</gene>
<feature type="coiled-coil region" evidence="1">
    <location>
        <begin position="73"/>
        <end position="111"/>
    </location>
</feature>
<sequence>MAKTINREELGKVEIILDQELEKAKGEIGVGDAIYLEKLLSEIRDKCDQGLQNLKAKQSEYKLWADMLEQEFQLKLKKKKEKFEERMKREKEKHREEKEKWEEERSLLNAKYEAMRWT</sequence>
<reference evidence="2 3" key="1">
    <citation type="journal article" date="2013" name="Nat. Genet.">
        <title>The high-quality draft genome of peach (Prunus persica) identifies unique patterns of genetic diversity, domestication and genome evolution.</title>
        <authorList>
            <consortium name="International Peach Genome Initiative"/>
            <person name="Verde I."/>
            <person name="Abbott A.G."/>
            <person name="Scalabrin S."/>
            <person name="Jung S."/>
            <person name="Shu S."/>
            <person name="Marroni F."/>
            <person name="Zhebentyayeva T."/>
            <person name="Dettori M.T."/>
            <person name="Grimwood J."/>
            <person name="Cattonaro F."/>
            <person name="Zuccolo A."/>
            <person name="Rossini L."/>
            <person name="Jenkins J."/>
            <person name="Vendramin E."/>
            <person name="Meisel L.A."/>
            <person name="Decroocq V."/>
            <person name="Sosinski B."/>
            <person name="Prochnik S."/>
            <person name="Mitros T."/>
            <person name="Policriti A."/>
            <person name="Cipriani G."/>
            <person name="Dondini L."/>
            <person name="Ficklin S."/>
            <person name="Goodstein D.M."/>
            <person name="Xuan P."/>
            <person name="Del Fabbro C."/>
            <person name="Aramini V."/>
            <person name="Copetti D."/>
            <person name="Gonzalez S."/>
            <person name="Horner D.S."/>
            <person name="Falchi R."/>
            <person name="Lucas S."/>
            <person name="Mica E."/>
            <person name="Maldonado J."/>
            <person name="Lazzari B."/>
            <person name="Bielenberg D."/>
            <person name="Pirona R."/>
            <person name="Miculan M."/>
            <person name="Barakat A."/>
            <person name="Testolin R."/>
            <person name="Stella A."/>
            <person name="Tartarini S."/>
            <person name="Tonutti P."/>
            <person name="Arus P."/>
            <person name="Orellana A."/>
            <person name="Wells C."/>
            <person name="Main D."/>
            <person name="Vizzotto G."/>
            <person name="Silva H."/>
            <person name="Salamini F."/>
            <person name="Schmutz J."/>
            <person name="Morgante M."/>
            <person name="Rokhsar D.S."/>
        </authorList>
    </citation>
    <scope>NUCLEOTIDE SEQUENCE [LARGE SCALE GENOMIC DNA]</scope>
    <source>
        <strain evidence="3">cv. Nemared</strain>
    </source>
</reference>
<keyword evidence="1" id="KW-0175">Coiled coil</keyword>
<evidence type="ECO:0000256" key="1">
    <source>
        <dbReference type="SAM" id="Coils"/>
    </source>
</evidence>
<organism evidence="2 3">
    <name type="scientific">Prunus persica</name>
    <name type="common">Peach</name>
    <name type="synonym">Amygdalus persica</name>
    <dbReference type="NCBI Taxonomy" id="3760"/>
    <lineage>
        <taxon>Eukaryota</taxon>
        <taxon>Viridiplantae</taxon>
        <taxon>Streptophyta</taxon>
        <taxon>Embryophyta</taxon>
        <taxon>Tracheophyta</taxon>
        <taxon>Spermatophyta</taxon>
        <taxon>Magnoliopsida</taxon>
        <taxon>eudicotyledons</taxon>
        <taxon>Gunneridae</taxon>
        <taxon>Pentapetalae</taxon>
        <taxon>rosids</taxon>
        <taxon>fabids</taxon>
        <taxon>Rosales</taxon>
        <taxon>Rosaceae</taxon>
        <taxon>Amygdaloideae</taxon>
        <taxon>Amygdaleae</taxon>
        <taxon>Prunus</taxon>
    </lineage>
</organism>
<dbReference type="Gramene" id="ONH90348">
    <property type="protein sequence ID" value="ONH90348"/>
    <property type="gene ID" value="PRUPE_8G048400"/>
</dbReference>